<dbReference type="EMBL" id="JADION010000060">
    <property type="protein sequence ID" value="MBF4103169.1"/>
    <property type="molecule type" value="Genomic_DNA"/>
</dbReference>
<comment type="caution">
    <text evidence="1">The sequence shown here is derived from an EMBL/GenBank/DDBJ whole genome shotgun (WGS) entry which is preliminary data.</text>
</comment>
<gene>
    <name evidence="1" type="ORF">INT80_15425</name>
</gene>
<name>A0A930UXX7_9PAST</name>
<evidence type="ECO:0000313" key="1">
    <source>
        <dbReference type="EMBL" id="MBF4103169.1"/>
    </source>
</evidence>
<accession>A0A930UXX7</accession>
<protein>
    <submittedName>
        <fullName evidence="1">Uncharacterized protein</fullName>
    </submittedName>
</protein>
<sequence length="85" mass="10084">MSDIDTVNAREQELQQRMLEFVAEGCEGNLPWIPHVNYRHCVKQGKATRNRREVTETIQKLKFLLSDTIAELDIDENRRRWRSSL</sequence>
<proteinExistence type="predicted"/>
<organism evidence="1">
    <name type="scientific">Gallibacterium anatis</name>
    <dbReference type="NCBI Taxonomy" id="750"/>
    <lineage>
        <taxon>Bacteria</taxon>
        <taxon>Pseudomonadati</taxon>
        <taxon>Pseudomonadota</taxon>
        <taxon>Gammaproteobacteria</taxon>
        <taxon>Pasteurellales</taxon>
        <taxon>Pasteurellaceae</taxon>
        <taxon>Gallibacterium</taxon>
    </lineage>
</organism>
<dbReference type="AlphaFoldDB" id="A0A930UXX7"/>
<reference evidence="1" key="1">
    <citation type="submission" date="2020-11" db="EMBL/GenBank/DDBJ databases">
        <title>Gallibacterium anatis 1637, full genome, WGS.</title>
        <authorList>
            <person name="Laishevtcev A.I."/>
            <person name="Yakimova E.A."/>
            <person name="Petkovich D."/>
            <person name="Stepanova T.V."/>
            <person name="Kalendr R.S."/>
            <person name="Rubalsky E.O."/>
            <person name="Zulkarneev E.R."/>
            <person name="Aleshkin A.V."/>
        </authorList>
    </citation>
    <scope>NUCLEOTIDE SEQUENCE</scope>
    <source>
        <strain evidence="1">1637</strain>
    </source>
</reference>